<dbReference type="KEGG" id="ete:ETEE_3878"/>
<evidence type="ECO:0000313" key="2">
    <source>
        <dbReference type="EMBL" id="AIJ10288.1"/>
    </source>
</evidence>
<feature type="compositionally biased region" description="Basic and acidic residues" evidence="1">
    <location>
        <begin position="98"/>
        <end position="109"/>
    </location>
</feature>
<sequence>MGKMAVNIQYVVVRDGVEKMTFTSKKEADAYDRMLDLADSLSEWLAQAPLTLEEGQREALSFYLAEQKESLGRLLRGASVASLVDASSSAPASAAADGEARAAERAQAA</sequence>
<dbReference type="Gene3D" id="1.10.10.710">
    <property type="entry name" value="PSPTO_1197 like"/>
    <property type="match status" value="1"/>
</dbReference>
<protein>
    <submittedName>
        <fullName evidence="2">DNA damage-inducible gene in SOS regulon, dependent on cyclic AMP and H-NS</fullName>
    </submittedName>
</protein>
<dbReference type="InterPro" id="IPR038627">
    <property type="entry name" value="YebG-like_sf"/>
</dbReference>
<dbReference type="HOGENOM" id="CLU_146554_1_0_6"/>
<feature type="region of interest" description="Disordered" evidence="1">
    <location>
        <begin position="89"/>
        <end position="109"/>
    </location>
</feature>
<reference evidence="2 3" key="1">
    <citation type="journal article" date="2012" name="PLoS ONE">
        <title>Edwardsiella comparative phylogenomics reveal the new intra/inter-species taxonomic relationships, virulence evolution and niche adaptation mechanisms.</title>
        <authorList>
            <person name="Yang M."/>
            <person name="Lv Y."/>
            <person name="Xiao J."/>
            <person name="Wu H."/>
            <person name="Zheng H."/>
            <person name="Liu Q."/>
            <person name="Zhang Y."/>
            <person name="Wang Q."/>
        </authorList>
    </citation>
    <scope>NUCLEOTIDE SEQUENCE [LARGE SCALE GENOMIC DNA]</scope>
    <source>
        <strain evidence="3">080813</strain>
    </source>
</reference>
<dbReference type="AlphaFoldDB" id="A0A076LV15"/>
<proteinExistence type="predicted"/>
<accession>A0A076LV15</accession>
<dbReference type="Proteomes" id="UP000028681">
    <property type="component" value="Chromosome"/>
</dbReference>
<gene>
    <name evidence="2" type="ORF">ETEE_3878</name>
</gene>
<name>A0A076LV15_9GAMM</name>
<dbReference type="InterPro" id="IPR009813">
    <property type="entry name" value="Uncharacterised_YebG"/>
</dbReference>
<evidence type="ECO:0000313" key="3">
    <source>
        <dbReference type="Proteomes" id="UP000028681"/>
    </source>
</evidence>
<dbReference type="EMBL" id="CP006664">
    <property type="protein sequence ID" value="AIJ10288.1"/>
    <property type="molecule type" value="Genomic_DNA"/>
</dbReference>
<evidence type="ECO:0000256" key="1">
    <source>
        <dbReference type="SAM" id="MobiDB-lite"/>
    </source>
</evidence>
<organism evidence="2 3">
    <name type="scientific">Edwardsiella anguillarum ET080813</name>
    <dbReference type="NCBI Taxonomy" id="667120"/>
    <lineage>
        <taxon>Bacteria</taxon>
        <taxon>Pseudomonadati</taxon>
        <taxon>Pseudomonadota</taxon>
        <taxon>Gammaproteobacteria</taxon>
        <taxon>Enterobacterales</taxon>
        <taxon>Hafniaceae</taxon>
        <taxon>Edwardsiella</taxon>
    </lineage>
</organism>
<dbReference type="Pfam" id="PF07130">
    <property type="entry name" value="YebG"/>
    <property type="match status" value="1"/>
</dbReference>